<keyword evidence="3" id="KW-1185">Reference proteome</keyword>
<keyword evidence="1" id="KW-1133">Transmembrane helix</keyword>
<evidence type="ECO:0000256" key="1">
    <source>
        <dbReference type="SAM" id="Phobius"/>
    </source>
</evidence>
<comment type="caution">
    <text evidence="2">The sequence shown here is derived from an EMBL/GenBank/DDBJ whole genome shotgun (WGS) entry which is preliminary data.</text>
</comment>
<dbReference type="EMBL" id="JPKR02000003">
    <property type="protein sequence ID" value="KGD72214.1"/>
    <property type="molecule type" value="Genomic_DNA"/>
</dbReference>
<organism evidence="2 3">
    <name type="scientific">Tatumella morbirosei</name>
    <dbReference type="NCBI Taxonomy" id="642227"/>
    <lineage>
        <taxon>Bacteria</taxon>
        <taxon>Pseudomonadati</taxon>
        <taxon>Pseudomonadota</taxon>
        <taxon>Gammaproteobacteria</taxon>
        <taxon>Enterobacterales</taxon>
        <taxon>Erwiniaceae</taxon>
        <taxon>Tatumella</taxon>
    </lineage>
</organism>
<protein>
    <submittedName>
        <fullName evidence="2">Uncharacterized protein</fullName>
    </submittedName>
</protein>
<reference evidence="2" key="1">
    <citation type="submission" date="2014-12" db="EMBL/GenBank/DDBJ databases">
        <title>The draft genome of the Tatumella morbirosei type strain, LMG23360T isolated from pineapple rot.</title>
        <authorList>
            <person name="Smits T.H."/>
            <person name="Palmer M."/>
            <person name="Venter S.N."/>
            <person name="Duffy B."/>
            <person name="Steenkamp E.T."/>
            <person name="Chan W.Y."/>
            <person name="Coutinho T.A."/>
            <person name="Coetzee M.P."/>
            <person name="De Maayer P."/>
        </authorList>
    </citation>
    <scope>NUCLEOTIDE SEQUENCE [LARGE SCALE GENOMIC DNA]</scope>
    <source>
        <strain evidence="2">LMG 23360</strain>
    </source>
</reference>
<keyword evidence="1" id="KW-0472">Membrane</keyword>
<feature type="transmembrane region" description="Helical" evidence="1">
    <location>
        <begin position="177"/>
        <end position="196"/>
    </location>
</feature>
<feature type="transmembrane region" description="Helical" evidence="1">
    <location>
        <begin position="139"/>
        <end position="157"/>
    </location>
</feature>
<dbReference type="RefSeq" id="WP_038021562.1">
    <property type="nucleotide sequence ID" value="NZ_JPKR02000003.1"/>
</dbReference>
<gene>
    <name evidence="2" type="ORF">HA49_15795</name>
</gene>
<keyword evidence="1" id="KW-0812">Transmembrane</keyword>
<sequence length="226" mass="26287">MNEFLQWVKNIRESIGETLLVSMGAAIGSVISWIYTKVRYRRERQFATASSKTKCEVFYQIGRLESSDPNPQAENIINTLLQGIGIMIPWRWSQYVLYYAREKGVAENNIELNAFLKSPQQMNIDQDEFSWNESEYWSCIVRVWVVMLIFSAVLLSISLKALNLATKSNDAQYTPLLFIAFISFVCWFILFLGSVMQDSRLRNAKRFNAQFSPWLEQKLCQKQSTM</sequence>
<dbReference type="Proteomes" id="UP000029577">
    <property type="component" value="Unassembled WGS sequence"/>
</dbReference>
<feature type="transmembrane region" description="Helical" evidence="1">
    <location>
        <begin position="15"/>
        <end position="35"/>
    </location>
</feature>
<evidence type="ECO:0000313" key="2">
    <source>
        <dbReference type="EMBL" id="KGD72214.1"/>
    </source>
</evidence>
<proteinExistence type="predicted"/>
<dbReference type="AlphaFoldDB" id="A0A095T6P7"/>
<evidence type="ECO:0000313" key="3">
    <source>
        <dbReference type="Proteomes" id="UP000029577"/>
    </source>
</evidence>
<name>A0A095T6P7_9GAMM</name>
<accession>A0A095T6P7</accession>